<proteinExistence type="inferred from homology"/>
<dbReference type="SMART" id="SM00054">
    <property type="entry name" value="EFh"/>
    <property type="match status" value="3"/>
</dbReference>
<protein>
    <recommendedName>
        <fullName evidence="5">EF-hand domain-containing protein</fullName>
    </recommendedName>
</protein>
<dbReference type="Pfam" id="PF00036">
    <property type="entry name" value="EF-hand_1"/>
    <property type="match status" value="1"/>
</dbReference>
<dbReference type="Proteomes" id="UP000887568">
    <property type="component" value="Unplaced"/>
</dbReference>
<evidence type="ECO:0000256" key="4">
    <source>
        <dbReference type="ARBA" id="ARBA00022837"/>
    </source>
</evidence>
<dbReference type="GeneID" id="119720202"/>
<dbReference type="Gene3D" id="1.10.238.10">
    <property type="entry name" value="EF-hand"/>
    <property type="match status" value="1"/>
</dbReference>
<dbReference type="SUPFAM" id="SSF47473">
    <property type="entry name" value="EF-hand"/>
    <property type="match status" value="1"/>
</dbReference>
<accession>A0A913Z3Y1</accession>
<dbReference type="AlphaFoldDB" id="A0A913Z3Y1"/>
<dbReference type="PANTHER" id="PTHR23055:SF167">
    <property type="entry name" value="EF-HAND DOMAIN-CONTAINING PROTEIN"/>
    <property type="match status" value="1"/>
</dbReference>
<keyword evidence="7" id="KW-1185">Reference proteome</keyword>
<evidence type="ECO:0000259" key="5">
    <source>
        <dbReference type="PROSITE" id="PS50222"/>
    </source>
</evidence>
<feature type="domain" description="EF-hand" evidence="5">
    <location>
        <begin position="160"/>
        <end position="195"/>
    </location>
</feature>
<keyword evidence="4" id="KW-0106">Calcium</keyword>
<reference evidence="6" key="1">
    <citation type="submission" date="2022-11" db="UniProtKB">
        <authorList>
            <consortium name="EnsemblMetazoa"/>
        </authorList>
    </citation>
    <scope>IDENTIFICATION</scope>
</reference>
<dbReference type="GO" id="GO:1901379">
    <property type="term" value="P:regulation of potassium ion transmembrane transport"/>
    <property type="evidence" value="ECO:0007669"/>
    <property type="project" value="TreeGrafter"/>
</dbReference>
<organism evidence="6 7">
    <name type="scientific">Patiria miniata</name>
    <name type="common">Bat star</name>
    <name type="synonym">Asterina miniata</name>
    <dbReference type="NCBI Taxonomy" id="46514"/>
    <lineage>
        <taxon>Eukaryota</taxon>
        <taxon>Metazoa</taxon>
        <taxon>Echinodermata</taxon>
        <taxon>Eleutherozoa</taxon>
        <taxon>Asterozoa</taxon>
        <taxon>Asteroidea</taxon>
        <taxon>Valvatacea</taxon>
        <taxon>Valvatida</taxon>
        <taxon>Asterinidae</taxon>
        <taxon>Patiria</taxon>
    </lineage>
</organism>
<evidence type="ECO:0000313" key="7">
    <source>
        <dbReference type="Proteomes" id="UP000887568"/>
    </source>
</evidence>
<dbReference type="InterPro" id="IPR002048">
    <property type="entry name" value="EF_hand_dom"/>
</dbReference>
<dbReference type="OrthoDB" id="191686at2759"/>
<dbReference type="InterPro" id="IPR028846">
    <property type="entry name" value="Recoverin"/>
</dbReference>
<dbReference type="PANTHER" id="PTHR23055">
    <property type="entry name" value="CALCIUM BINDING PROTEINS"/>
    <property type="match status" value="1"/>
</dbReference>
<dbReference type="PROSITE" id="PS00018">
    <property type="entry name" value="EF_HAND_1"/>
    <property type="match status" value="3"/>
</dbReference>
<feature type="domain" description="EF-hand" evidence="5">
    <location>
        <begin position="112"/>
        <end position="147"/>
    </location>
</feature>
<dbReference type="GO" id="GO:0008076">
    <property type="term" value="C:voltage-gated potassium channel complex"/>
    <property type="evidence" value="ECO:0007669"/>
    <property type="project" value="TreeGrafter"/>
</dbReference>
<dbReference type="CDD" id="cd00051">
    <property type="entry name" value="EFh"/>
    <property type="match status" value="2"/>
</dbReference>
<keyword evidence="2" id="KW-0479">Metal-binding</keyword>
<dbReference type="InterPro" id="IPR018247">
    <property type="entry name" value="EF_Hand_1_Ca_BS"/>
</dbReference>
<evidence type="ECO:0000313" key="6">
    <source>
        <dbReference type="EnsemblMetazoa" id="XP_038045716.1"/>
    </source>
</evidence>
<sequence length="206" mass="23757">MGTVFATITSDNDLEDLEMQTVRYKPEGIDKLCRTTKFTKKELQLMYRGFKQECPSGLVNEETFKEIYSQFFPQGDSSHYAHFVFNSFDTDHNGSITFEEFVMGLSVLSRGTLNDKLNWAFNLYDINGDGYITREEMLSIIQSIYDMMGKYSEPTSEDITPGEHVERVFQKMDLNKDGVVTIDEFLDSCRSDETITKSMHVFDTIL</sequence>
<dbReference type="RefSeq" id="XP_038045716.1">
    <property type="nucleotide sequence ID" value="XM_038189788.1"/>
</dbReference>
<keyword evidence="3" id="KW-0677">Repeat</keyword>
<dbReference type="GO" id="GO:0015459">
    <property type="term" value="F:potassium channel regulator activity"/>
    <property type="evidence" value="ECO:0007669"/>
    <property type="project" value="TreeGrafter"/>
</dbReference>
<dbReference type="FunFam" id="1.10.238.10:FF:000009">
    <property type="entry name" value="Visinin-like protein 1"/>
    <property type="match status" value="1"/>
</dbReference>
<feature type="domain" description="EF-hand" evidence="5">
    <location>
        <begin position="76"/>
        <end position="111"/>
    </location>
</feature>
<evidence type="ECO:0000256" key="1">
    <source>
        <dbReference type="ARBA" id="ARBA00006049"/>
    </source>
</evidence>
<name>A0A913Z3Y1_PATMI</name>
<dbReference type="EnsemblMetazoa" id="XM_038189788.1">
    <property type="protein sequence ID" value="XP_038045716.1"/>
    <property type="gene ID" value="LOC119720202"/>
</dbReference>
<comment type="similarity">
    <text evidence="1">Belongs to the recoverin family.</text>
</comment>
<dbReference type="GO" id="GO:0005509">
    <property type="term" value="F:calcium ion binding"/>
    <property type="evidence" value="ECO:0007669"/>
    <property type="project" value="InterPro"/>
</dbReference>
<dbReference type="Pfam" id="PF13499">
    <property type="entry name" value="EF-hand_7"/>
    <property type="match status" value="1"/>
</dbReference>
<evidence type="ECO:0000256" key="2">
    <source>
        <dbReference type="ARBA" id="ARBA00022723"/>
    </source>
</evidence>
<dbReference type="InterPro" id="IPR011992">
    <property type="entry name" value="EF-hand-dom_pair"/>
</dbReference>
<dbReference type="PRINTS" id="PR00450">
    <property type="entry name" value="RECOVERIN"/>
</dbReference>
<evidence type="ECO:0000256" key="3">
    <source>
        <dbReference type="ARBA" id="ARBA00022737"/>
    </source>
</evidence>
<dbReference type="PROSITE" id="PS50222">
    <property type="entry name" value="EF_HAND_2"/>
    <property type="match status" value="3"/>
</dbReference>